<protein>
    <recommendedName>
        <fullName evidence="3">Cupin</fullName>
    </recommendedName>
</protein>
<accession>A0A3Q9JNF1</accession>
<keyword evidence="2" id="KW-1185">Reference proteome</keyword>
<dbReference type="AlphaFoldDB" id="A0A3Q9JNF1"/>
<dbReference type="EMBL" id="CP029822">
    <property type="protein sequence ID" value="AZS52020.1"/>
    <property type="molecule type" value="Genomic_DNA"/>
</dbReference>
<dbReference type="InterPro" id="IPR011051">
    <property type="entry name" value="RmlC_Cupin_sf"/>
</dbReference>
<dbReference type="SUPFAM" id="SSF51182">
    <property type="entry name" value="RmlC-like cupins"/>
    <property type="match status" value="1"/>
</dbReference>
<organism evidence="1 2">
    <name type="scientific">Entomomonas moraniae</name>
    <dbReference type="NCBI Taxonomy" id="2213226"/>
    <lineage>
        <taxon>Bacteria</taxon>
        <taxon>Pseudomonadati</taxon>
        <taxon>Pseudomonadota</taxon>
        <taxon>Gammaproteobacteria</taxon>
        <taxon>Pseudomonadales</taxon>
        <taxon>Pseudomonadaceae</taxon>
        <taxon>Entomomonas</taxon>
    </lineage>
</organism>
<dbReference type="Proteomes" id="UP000273143">
    <property type="component" value="Chromosome"/>
</dbReference>
<evidence type="ECO:0000313" key="1">
    <source>
        <dbReference type="EMBL" id="AZS52020.1"/>
    </source>
</evidence>
<dbReference type="KEGG" id="emo:DM558_15120"/>
<dbReference type="CDD" id="cd02236">
    <property type="entry name" value="cupin_CV2614-like"/>
    <property type="match status" value="1"/>
</dbReference>
<evidence type="ECO:0000313" key="2">
    <source>
        <dbReference type="Proteomes" id="UP000273143"/>
    </source>
</evidence>
<name>A0A3Q9JNF1_9GAMM</name>
<reference evidence="2" key="1">
    <citation type="submission" date="2018-06" db="EMBL/GenBank/DDBJ databases">
        <title>Complete genome of Pseudomonas insecticola strain QZS01.</title>
        <authorList>
            <person name="Wang J."/>
            <person name="Su Q."/>
        </authorList>
    </citation>
    <scope>NUCLEOTIDE SEQUENCE [LARGE SCALE GENOMIC DNA]</scope>
    <source>
        <strain evidence="2">QZS01</strain>
    </source>
</reference>
<proteinExistence type="predicted"/>
<gene>
    <name evidence="1" type="ORF">DM558_15120</name>
</gene>
<dbReference type="RefSeq" id="WP_127164678.1">
    <property type="nucleotide sequence ID" value="NZ_CP029822.1"/>
</dbReference>
<dbReference type="Gene3D" id="2.60.120.10">
    <property type="entry name" value="Jelly Rolls"/>
    <property type="match status" value="1"/>
</dbReference>
<dbReference type="InterPro" id="IPR014710">
    <property type="entry name" value="RmlC-like_jellyroll"/>
</dbReference>
<evidence type="ECO:0008006" key="3">
    <source>
        <dbReference type="Google" id="ProtNLM"/>
    </source>
</evidence>
<sequence length="152" mass="16782">MNRLTLCFIRNIIIGLLISTFTLPILAKTIETPGGPPQTTTEVILKTTKSWDNVPYKNYPIGNPELIVMTYHIPAHSALPWHKHFVPNAAYVASGILTVEEKDGSKKVFTKGQVVPEMVGPIHRGVTGNEPVELVVFYASSDQSKITEKVDN</sequence>